<keyword evidence="3" id="KW-1185">Reference proteome</keyword>
<organism evidence="2 3">
    <name type="scientific">Rehmannia glutinosa</name>
    <name type="common">Chinese foxglove</name>
    <dbReference type="NCBI Taxonomy" id="99300"/>
    <lineage>
        <taxon>Eukaryota</taxon>
        <taxon>Viridiplantae</taxon>
        <taxon>Streptophyta</taxon>
        <taxon>Embryophyta</taxon>
        <taxon>Tracheophyta</taxon>
        <taxon>Spermatophyta</taxon>
        <taxon>Magnoliopsida</taxon>
        <taxon>eudicotyledons</taxon>
        <taxon>Gunneridae</taxon>
        <taxon>Pentapetalae</taxon>
        <taxon>asterids</taxon>
        <taxon>lamiids</taxon>
        <taxon>Lamiales</taxon>
        <taxon>Orobanchaceae</taxon>
        <taxon>Rehmannieae</taxon>
        <taxon>Rehmannia</taxon>
    </lineage>
</organism>
<comment type="caution">
    <text evidence="2">The sequence shown here is derived from an EMBL/GenBank/DDBJ whole genome shotgun (WGS) entry which is preliminary data.</text>
</comment>
<feature type="region of interest" description="Disordered" evidence="1">
    <location>
        <begin position="1"/>
        <end position="58"/>
    </location>
</feature>
<feature type="region of interest" description="Disordered" evidence="1">
    <location>
        <begin position="111"/>
        <end position="175"/>
    </location>
</feature>
<feature type="compositionally biased region" description="Basic and acidic residues" evidence="1">
    <location>
        <begin position="1"/>
        <end position="17"/>
    </location>
</feature>
<evidence type="ECO:0000313" key="3">
    <source>
        <dbReference type="Proteomes" id="UP001318860"/>
    </source>
</evidence>
<protein>
    <submittedName>
        <fullName evidence="2">Uncharacterized protein</fullName>
    </submittedName>
</protein>
<proteinExistence type="predicted"/>
<sequence length="492" mass="54662">MTEELKHRSLEEPSDLERTEDEFSNQLNGAADGTVEHKRIPGNSSLIGPLPSTRWNTGFPGERWDSHLLMPSKESRSQGNCISETSDVVSQQLPQESGDDAVILGQKIPKSGPFQLRKSGNPYRPPHCNKKMPQPLDTFSEPGVESSGNSSFSAVEKSDQRGSADSITGNDEPGYEFPLSIVDDSIKIPLHECEASWKNSEPSEMIGANDKLELGIIKDNQPTFDDFWAEILDILQHQQEAELGPTSTHDFNPDSEVEICLPDEDSLISVDHSTLPKTLNFNTSGDNDDEADSEAEIILPDEDSLITIYDMIVPNSSMPTLNRDFLEADKVTSNTAVSNSCKVQPFLNFPRSKTHGKLHSQLSHSQTSNDIFGPEKPSVHPGNDHMNFLTKSYAIPYAPTLNGFTCSNFHHRSCLENITNTNTNDSLVQYSLLQQPSFFPKQQNHLMVDTQCSHSIKQVARPDYLNAMQFPRLTSQQKTYQGFGKSNAGQQH</sequence>
<gene>
    <name evidence="2" type="ORF">DH2020_009896</name>
</gene>
<dbReference type="Proteomes" id="UP001318860">
    <property type="component" value="Unassembled WGS sequence"/>
</dbReference>
<accession>A0ABR0X7L4</accession>
<name>A0ABR0X7L4_REHGL</name>
<evidence type="ECO:0000256" key="1">
    <source>
        <dbReference type="SAM" id="MobiDB-lite"/>
    </source>
</evidence>
<reference evidence="2 3" key="1">
    <citation type="journal article" date="2021" name="Comput. Struct. Biotechnol. J.">
        <title>De novo genome assembly of the potent medicinal plant Rehmannia glutinosa using nanopore technology.</title>
        <authorList>
            <person name="Ma L."/>
            <person name="Dong C."/>
            <person name="Song C."/>
            <person name="Wang X."/>
            <person name="Zheng X."/>
            <person name="Niu Y."/>
            <person name="Chen S."/>
            <person name="Feng W."/>
        </authorList>
    </citation>
    <scope>NUCLEOTIDE SEQUENCE [LARGE SCALE GENOMIC DNA]</scope>
    <source>
        <strain evidence="2">DH-2019</strain>
    </source>
</reference>
<dbReference type="EMBL" id="JABTTQ020000005">
    <property type="protein sequence ID" value="KAK6155648.1"/>
    <property type="molecule type" value="Genomic_DNA"/>
</dbReference>
<evidence type="ECO:0000313" key="2">
    <source>
        <dbReference type="EMBL" id="KAK6155648.1"/>
    </source>
</evidence>